<dbReference type="GO" id="GO:0006310">
    <property type="term" value="P:DNA recombination"/>
    <property type="evidence" value="ECO:0007669"/>
    <property type="project" value="UniProtKB-KW"/>
</dbReference>
<dbReference type="SUPFAM" id="SSF53098">
    <property type="entry name" value="Ribonuclease H-like"/>
    <property type="match status" value="1"/>
</dbReference>
<protein>
    <submittedName>
        <fullName evidence="6">IS6 family transposase</fullName>
    </submittedName>
</protein>
<dbReference type="PANTHER" id="PTHR35528">
    <property type="entry name" value="BLL1675 PROTEIN"/>
    <property type="match status" value="1"/>
</dbReference>
<sequence length="221" mass="26183">MNTKGHCYPKSIILQAVYFKLRFTLSYRDVEEIMKMCGVQVDHATIQRWVYKFTPFIVAQMKKRKLRVGNSWRMDETYIQVKGQWCYLYRAVDKLGNTVDFLLTKRRQRMSAQSFLIKAINNNYKPRVITIDKSGSNTGAIKVYNKRSFSKIKIRQCKYLNNIIEQDHRFIKWRIQNGLGFKNFESAKRTLNGIEVVHMLRKNQMINPGLTMFKSFCRLAV</sequence>
<dbReference type="InterPro" id="IPR012337">
    <property type="entry name" value="RNaseH-like_sf"/>
</dbReference>
<dbReference type="InterPro" id="IPR047930">
    <property type="entry name" value="Transpos_IS6"/>
</dbReference>
<accession>A0A3S3SEW6</accession>
<dbReference type="RefSeq" id="WP_128389791.1">
    <property type="nucleotide sequence ID" value="NZ_SBII01000005.1"/>
</dbReference>
<feature type="domain" description="DDE" evidence="5">
    <location>
        <begin position="70"/>
        <end position="203"/>
    </location>
</feature>
<evidence type="ECO:0000256" key="3">
    <source>
        <dbReference type="ARBA" id="ARBA00023125"/>
    </source>
</evidence>
<evidence type="ECO:0000256" key="4">
    <source>
        <dbReference type="ARBA" id="ARBA00023172"/>
    </source>
</evidence>
<proteinExistence type="predicted"/>
<dbReference type="EMBL" id="SBII01000005">
    <property type="protein sequence ID" value="RWX00562.1"/>
    <property type="molecule type" value="Genomic_DNA"/>
</dbReference>
<dbReference type="InterPro" id="IPR036397">
    <property type="entry name" value="RNaseH_sf"/>
</dbReference>
<keyword evidence="7" id="KW-1185">Reference proteome</keyword>
<keyword evidence="4" id="KW-0233">DNA recombination</keyword>
<keyword evidence="3" id="KW-0238">DNA-binding</keyword>
<evidence type="ECO:0000256" key="2">
    <source>
        <dbReference type="ARBA" id="ARBA00022578"/>
    </source>
</evidence>
<comment type="function">
    <text evidence="1">Involved in the transposition of the insertion sequence.</text>
</comment>
<evidence type="ECO:0000313" key="6">
    <source>
        <dbReference type="EMBL" id="RWX00562.1"/>
    </source>
</evidence>
<gene>
    <name evidence="6" type="ORF">EPI11_09825</name>
</gene>
<dbReference type="NCBIfam" id="NF033587">
    <property type="entry name" value="transpos_IS6"/>
    <property type="match status" value="1"/>
</dbReference>
<dbReference type="Pfam" id="PF13610">
    <property type="entry name" value="DDE_Tnp_IS240"/>
    <property type="match status" value="1"/>
</dbReference>
<dbReference type="GO" id="GO:0003677">
    <property type="term" value="F:DNA binding"/>
    <property type="evidence" value="ECO:0007669"/>
    <property type="project" value="UniProtKB-KW"/>
</dbReference>
<name>A0A3S3SEW6_9FLAO</name>
<reference evidence="6 7" key="1">
    <citation type="submission" date="2019-01" db="EMBL/GenBank/DDBJ databases">
        <title>Flavobacterium sp. nov.,isolated from freshwater.</title>
        <authorList>
            <person name="Zhang R."/>
            <person name="Du Z.-J."/>
        </authorList>
    </citation>
    <scope>NUCLEOTIDE SEQUENCE [LARGE SCALE GENOMIC DNA]</scope>
    <source>
        <strain evidence="6 7">1E403</strain>
    </source>
</reference>
<dbReference type="AlphaFoldDB" id="A0A3S3SEW6"/>
<comment type="caution">
    <text evidence="6">The sequence shown here is derived from an EMBL/GenBank/DDBJ whole genome shotgun (WGS) entry which is preliminary data.</text>
</comment>
<evidence type="ECO:0000259" key="5">
    <source>
        <dbReference type="Pfam" id="PF13610"/>
    </source>
</evidence>
<dbReference type="GO" id="GO:0032196">
    <property type="term" value="P:transposition"/>
    <property type="evidence" value="ECO:0007669"/>
    <property type="project" value="UniProtKB-KW"/>
</dbReference>
<dbReference type="Gene3D" id="3.30.420.10">
    <property type="entry name" value="Ribonuclease H-like superfamily/Ribonuclease H"/>
    <property type="match status" value="1"/>
</dbReference>
<dbReference type="PANTHER" id="PTHR35528:SF3">
    <property type="entry name" value="BLL1675 PROTEIN"/>
    <property type="match status" value="1"/>
</dbReference>
<organism evidence="6 7">
    <name type="scientific">Flavobacterium cerinum</name>
    <dbReference type="NCBI Taxonomy" id="2502784"/>
    <lineage>
        <taxon>Bacteria</taxon>
        <taxon>Pseudomonadati</taxon>
        <taxon>Bacteroidota</taxon>
        <taxon>Flavobacteriia</taxon>
        <taxon>Flavobacteriales</taxon>
        <taxon>Flavobacteriaceae</taxon>
        <taxon>Flavobacterium</taxon>
    </lineage>
</organism>
<keyword evidence="2" id="KW-0815">Transposition</keyword>
<dbReference type="InterPro" id="IPR052183">
    <property type="entry name" value="IS_Transposase"/>
</dbReference>
<evidence type="ECO:0000313" key="7">
    <source>
        <dbReference type="Proteomes" id="UP000287527"/>
    </source>
</evidence>
<dbReference type="Proteomes" id="UP000287527">
    <property type="component" value="Unassembled WGS sequence"/>
</dbReference>
<dbReference type="InterPro" id="IPR032874">
    <property type="entry name" value="DDE_dom"/>
</dbReference>
<evidence type="ECO:0000256" key="1">
    <source>
        <dbReference type="ARBA" id="ARBA00002286"/>
    </source>
</evidence>
<dbReference type="OrthoDB" id="1376408at2"/>